<evidence type="ECO:0000256" key="1">
    <source>
        <dbReference type="SAM" id="SignalP"/>
    </source>
</evidence>
<dbReference type="Gene3D" id="3.20.20.80">
    <property type="entry name" value="Glycosidases"/>
    <property type="match status" value="1"/>
</dbReference>
<dbReference type="SUPFAM" id="SSF51126">
    <property type="entry name" value="Pectin lyase-like"/>
    <property type="match status" value="1"/>
</dbReference>
<dbReference type="PANTHER" id="PTHR34154">
    <property type="entry name" value="ALKALI-SENSITIVE LINKAGE PROTEIN 1"/>
    <property type="match status" value="1"/>
</dbReference>
<dbReference type="AlphaFoldDB" id="A0A931G5R4"/>
<dbReference type="SUPFAM" id="SSF51445">
    <property type="entry name" value="(Trans)glycosidases"/>
    <property type="match status" value="1"/>
</dbReference>
<dbReference type="SUPFAM" id="SSF50370">
    <property type="entry name" value="Ricin B-like lectins"/>
    <property type="match status" value="1"/>
</dbReference>
<accession>A0A931G5R4</accession>
<sequence>MAAALVLTSAAGTVAALPGRAQAAPPDFGPHVVVFDPSMSSSAIQAQLDAAFTTQQNNEFGTQRNAFLFKPGSYAVDAKLGYYTTVAGLGAAPGDVAITGAVRVEGRNDALTNFWRSAENLSITPTGGTNRWAVSQAAPLRRVHVRGNLELHTADYAYASGGYIADTRVDGHVDATTQQQYYTRDSAIGSWNGSVWNMVFSGTTGAPPQSFPDPPMTTVATTPVSREKPFLTVNAAGDYSVFVPAARSNASGLSWAGGAGIGTSVPISSFHIAKPTDSAATINAQLAAGKHLLVTPGVYQLSQALRVTRPGTVVLGLGMATLVPTAGNAAIAVSDVDGVRVAGLIVDAGATRSANLMTVGASKTSVRHAGNPTSVQDVFFRIGGATTGRATNSLLVNSNDVLLDHIWAWRADHGAGAGWASNTADTGVTVNGDSVTALGLFVEHYQKFQTIWNGQNGHTIFYQSELPYDPPNQAAWKSASTVNGYASYKVGASVTGHEAWGLGVYSYFNQNQPVYADRAIEVPNAAGVKIHDAVSVFLAGSGGINHVVNNAGAPVATGAATAYLTEYAAGPPVTRTAKKGIATIKYSTDQARLSAAGAGWYYNWSPTGTAGAGVEFVPQVWNDAAASPATISALTAGKQQGRYTHLLGFNEPDLAEQANMTVTQALDAWPALQSTGLTLGSPAPANYWSGWLDEFMTGAAGRGYRVDFINLHIYPDWTNPGAIEEVRGTLADAWNKWHKPIWLTEIGTVDTSAWKPMYGTPSQSAADTFIQKVVPLLENLPYVQRYAWFADNCSGTPTCQYSTLYDSADQLTSRGAAFAAGKPIGPAGRFRIVNKAQPVVALHAAGEAYGSNGHQVAATPASWGWDQQRWQISEAGGGYYTVSSLGYPGTRLTTTGDAYPGGTGNYRLSAAPADGGDAQLWQVVKTSDGYYRLINKARGTALQSTFEAYNGRTDSYHVAGTSASFANDQQSWALIAG</sequence>
<dbReference type="InterPro" id="IPR012334">
    <property type="entry name" value="Pectin_lyas_fold"/>
</dbReference>
<dbReference type="Gene3D" id="2.160.20.10">
    <property type="entry name" value="Single-stranded right-handed beta-helix, Pectin lyase-like"/>
    <property type="match status" value="1"/>
</dbReference>
<dbReference type="InterPro" id="IPR024655">
    <property type="entry name" value="Asl1_glyco_hydro_catalytic"/>
</dbReference>
<dbReference type="Gene3D" id="2.80.10.50">
    <property type="match status" value="1"/>
</dbReference>
<organism evidence="4 5">
    <name type="scientific">Actinoplanes aureus</name>
    <dbReference type="NCBI Taxonomy" id="2792083"/>
    <lineage>
        <taxon>Bacteria</taxon>
        <taxon>Bacillati</taxon>
        <taxon>Actinomycetota</taxon>
        <taxon>Actinomycetes</taxon>
        <taxon>Micromonosporales</taxon>
        <taxon>Micromonosporaceae</taxon>
        <taxon>Actinoplanes</taxon>
    </lineage>
</organism>
<dbReference type="Pfam" id="PF11790">
    <property type="entry name" value="Glyco_hydro_cc"/>
    <property type="match status" value="1"/>
</dbReference>
<name>A0A931G5R4_9ACTN</name>
<proteinExistence type="predicted"/>
<dbReference type="Proteomes" id="UP000598146">
    <property type="component" value="Unassembled WGS sequence"/>
</dbReference>
<evidence type="ECO:0000313" key="5">
    <source>
        <dbReference type="Proteomes" id="UP000598146"/>
    </source>
</evidence>
<dbReference type="RefSeq" id="WP_196418283.1">
    <property type="nucleotide sequence ID" value="NZ_JADQTO010000021.1"/>
</dbReference>
<comment type="caution">
    <text evidence="4">The sequence shown here is derived from an EMBL/GenBank/DDBJ whole genome shotgun (WGS) entry which is preliminary data.</text>
</comment>
<dbReference type="InterPro" id="IPR011050">
    <property type="entry name" value="Pectin_lyase_fold/virulence"/>
</dbReference>
<dbReference type="GO" id="GO:0071966">
    <property type="term" value="P:fungal-type cell wall polysaccharide metabolic process"/>
    <property type="evidence" value="ECO:0007669"/>
    <property type="project" value="TreeGrafter"/>
</dbReference>
<keyword evidence="1" id="KW-0732">Signal</keyword>
<evidence type="ECO:0000313" key="4">
    <source>
        <dbReference type="EMBL" id="MBG0566504.1"/>
    </source>
</evidence>
<gene>
    <name evidence="4" type="ORF">I4J89_34175</name>
</gene>
<evidence type="ECO:0000259" key="2">
    <source>
        <dbReference type="Pfam" id="PF11790"/>
    </source>
</evidence>
<feature type="chain" id="PRO_5038010097" evidence="1">
    <location>
        <begin position="24"/>
        <end position="977"/>
    </location>
</feature>
<dbReference type="InterPro" id="IPR035992">
    <property type="entry name" value="Ricin_B-like_lectins"/>
</dbReference>
<dbReference type="InterPro" id="IPR000772">
    <property type="entry name" value="Ricin_B_lectin"/>
</dbReference>
<dbReference type="InterPro" id="IPR017853">
    <property type="entry name" value="GH"/>
</dbReference>
<feature type="domain" description="Asl1-like glycosyl hydrolase catalytic" evidence="2">
    <location>
        <begin position="589"/>
        <end position="818"/>
    </location>
</feature>
<reference evidence="4" key="1">
    <citation type="submission" date="2020-11" db="EMBL/GenBank/DDBJ databases">
        <title>Isolation and identification of active actinomycetes.</title>
        <authorList>
            <person name="Sun X."/>
        </authorList>
    </citation>
    <scope>NUCLEOTIDE SEQUENCE</scope>
    <source>
        <strain evidence="4">NEAU-A11</strain>
    </source>
</reference>
<keyword evidence="5" id="KW-1185">Reference proteome</keyword>
<dbReference type="Pfam" id="PF14200">
    <property type="entry name" value="RicinB_lectin_2"/>
    <property type="match status" value="1"/>
</dbReference>
<feature type="domain" description="Ricin B lectin" evidence="3">
    <location>
        <begin position="867"/>
        <end position="944"/>
    </location>
</feature>
<protein>
    <submittedName>
        <fullName evidence="4">RICIN domain-containing protein</fullName>
    </submittedName>
</protein>
<feature type="signal peptide" evidence="1">
    <location>
        <begin position="1"/>
        <end position="23"/>
    </location>
</feature>
<dbReference type="InterPro" id="IPR053183">
    <property type="entry name" value="ASL1"/>
</dbReference>
<evidence type="ECO:0000259" key="3">
    <source>
        <dbReference type="Pfam" id="PF14200"/>
    </source>
</evidence>
<dbReference type="EMBL" id="JADQTO010000021">
    <property type="protein sequence ID" value="MBG0566504.1"/>
    <property type="molecule type" value="Genomic_DNA"/>
</dbReference>
<dbReference type="CDD" id="cd00161">
    <property type="entry name" value="beta-trefoil_Ricin-like"/>
    <property type="match status" value="1"/>
</dbReference>
<dbReference type="CDD" id="cd23669">
    <property type="entry name" value="GH55_SacteLam55A-like"/>
    <property type="match status" value="1"/>
</dbReference>
<dbReference type="PANTHER" id="PTHR34154:SF3">
    <property type="entry name" value="ALKALI-SENSITIVE LINKAGE PROTEIN 1"/>
    <property type="match status" value="1"/>
</dbReference>
<dbReference type="InterPro" id="IPR059186">
    <property type="entry name" value="SACTE_4363"/>
</dbReference>